<sequence>MKSVSSICFQRGLSSRKDGAQKYLPGSPVDSPVSMRRCFQRRSSSEKKNGANGVSTRNPGTGNPVDVAGAISPTMSRCILRVNGPSDDLDNPL</sequence>
<reference evidence="2" key="1">
    <citation type="submission" date="2024-04" db="EMBL/GenBank/DDBJ databases">
        <authorList>
            <consortium name="Molecular Ecology Group"/>
        </authorList>
    </citation>
    <scope>NUCLEOTIDE SEQUENCE</scope>
</reference>
<accession>A0AAV2NET6</accession>
<organism evidence="2 3">
    <name type="scientific">Lasius platythorax</name>
    <dbReference type="NCBI Taxonomy" id="488582"/>
    <lineage>
        <taxon>Eukaryota</taxon>
        <taxon>Metazoa</taxon>
        <taxon>Ecdysozoa</taxon>
        <taxon>Arthropoda</taxon>
        <taxon>Hexapoda</taxon>
        <taxon>Insecta</taxon>
        <taxon>Pterygota</taxon>
        <taxon>Neoptera</taxon>
        <taxon>Endopterygota</taxon>
        <taxon>Hymenoptera</taxon>
        <taxon>Apocrita</taxon>
        <taxon>Aculeata</taxon>
        <taxon>Formicoidea</taxon>
        <taxon>Formicidae</taxon>
        <taxon>Formicinae</taxon>
        <taxon>Lasius</taxon>
        <taxon>Lasius</taxon>
    </lineage>
</organism>
<gene>
    <name evidence="2" type="ORF">LPLAT_LOCUS4359</name>
</gene>
<feature type="compositionally biased region" description="Polar residues" evidence="1">
    <location>
        <begin position="52"/>
        <end position="61"/>
    </location>
</feature>
<evidence type="ECO:0000256" key="1">
    <source>
        <dbReference type="SAM" id="MobiDB-lite"/>
    </source>
</evidence>
<dbReference type="EMBL" id="OZ034837">
    <property type="protein sequence ID" value="CAL1678528.1"/>
    <property type="molecule type" value="Genomic_DNA"/>
</dbReference>
<dbReference type="Proteomes" id="UP001497644">
    <property type="component" value="Chromosome 14"/>
</dbReference>
<protein>
    <submittedName>
        <fullName evidence="2">Uncharacterized protein</fullName>
    </submittedName>
</protein>
<name>A0AAV2NET6_9HYME</name>
<evidence type="ECO:0000313" key="3">
    <source>
        <dbReference type="Proteomes" id="UP001497644"/>
    </source>
</evidence>
<feature type="region of interest" description="Disordered" evidence="1">
    <location>
        <begin position="18"/>
        <end position="67"/>
    </location>
</feature>
<dbReference type="AlphaFoldDB" id="A0AAV2NET6"/>
<keyword evidence="3" id="KW-1185">Reference proteome</keyword>
<proteinExistence type="predicted"/>
<evidence type="ECO:0000313" key="2">
    <source>
        <dbReference type="EMBL" id="CAL1678528.1"/>
    </source>
</evidence>